<evidence type="ECO:0000256" key="1">
    <source>
        <dbReference type="ARBA" id="ARBA00023268"/>
    </source>
</evidence>
<accession>A0A3Q7IT83</accession>
<dbReference type="Pfam" id="PF24626">
    <property type="entry name" value="SH3_Tf2-1"/>
    <property type="match status" value="1"/>
</dbReference>
<feature type="domain" description="Reverse transcriptase" evidence="2">
    <location>
        <begin position="96"/>
        <end position="164"/>
    </location>
</feature>
<dbReference type="EnsemblPlants" id="Solyc11g017476.1.1">
    <property type="protein sequence ID" value="Solyc11g017476.1.1"/>
    <property type="gene ID" value="Solyc11g017476.1"/>
</dbReference>
<feature type="domain" description="Reverse transcriptase/retrotransposon-derived protein RNase H-like" evidence="3">
    <location>
        <begin position="244"/>
        <end position="338"/>
    </location>
</feature>
<dbReference type="PANTHER" id="PTHR37984:SF5">
    <property type="entry name" value="PROTEIN NYNRIN-LIKE"/>
    <property type="match status" value="1"/>
</dbReference>
<dbReference type="OMA" id="VERDDMI"/>
<protein>
    <submittedName>
        <fullName evidence="5">Uncharacterized protein</fullName>
    </submittedName>
</protein>
<dbReference type="InParanoid" id="A0A3Q7IT83"/>
<dbReference type="Proteomes" id="UP000004994">
    <property type="component" value="Chromosome 11"/>
</dbReference>
<dbReference type="SUPFAM" id="SSF56672">
    <property type="entry name" value="DNA/RNA polymerases"/>
    <property type="match status" value="1"/>
</dbReference>
<reference evidence="5" key="1">
    <citation type="journal article" date="2012" name="Nature">
        <title>The tomato genome sequence provides insights into fleshy fruit evolution.</title>
        <authorList>
            <consortium name="Tomato Genome Consortium"/>
        </authorList>
    </citation>
    <scope>NUCLEOTIDE SEQUENCE [LARGE SCALE GENOMIC DNA]</scope>
    <source>
        <strain evidence="5">cv. Heinz 1706</strain>
    </source>
</reference>
<dbReference type="InterPro" id="IPR056924">
    <property type="entry name" value="SH3_Tf2-1"/>
</dbReference>
<dbReference type="Gene3D" id="3.30.420.10">
    <property type="entry name" value="Ribonuclease H-like superfamily/Ribonuclease H"/>
    <property type="match status" value="2"/>
</dbReference>
<dbReference type="Gene3D" id="3.30.70.270">
    <property type="match status" value="2"/>
</dbReference>
<dbReference type="Pfam" id="PF17919">
    <property type="entry name" value="RT_RNaseH_2"/>
    <property type="match status" value="1"/>
</dbReference>
<dbReference type="InterPro" id="IPR000477">
    <property type="entry name" value="RT_dom"/>
</dbReference>
<dbReference type="InterPro" id="IPR043128">
    <property type="entry name" value="Rev_trsase/Diguanyl_cyclase"/>
</dbReference>
<proteinExistence type="predicted"/>
<sequence length="698" mass="80419">MITPEGSCAGEMTTNLSGLLESYHDVFWKPTGLPPFRAQDHSIHLVPGAQPVNVKPYRYPHFQKQVMEQMVKDMLKDGVIQPSTSPFSSPVLLVCKKDRTWRFCVDYRALNAITIRDRFHIPTIDELFDELHGGKFFLKLDLLSGYHQIKVKLEDVAKTSFPTMNEIFRPHMRRFVVVFFDDILVYSASWSDHLEYLAAWSPPRSVKEVRSFLGLAGYYRRFIHHYASIAGLLTDLLRKDSFKWTEIEQHAFNTLKSRLISTPVLALPNFSQEFLVETDASGRGIGAILSQQSHPIAFFSQNLSSRMQKALTYHREMFAITQAASKWRQYLLGRQFTILTDQQSLQAVLMTISVNSLAIEVDLKQLNQTNPELVPIQQALDLGNKKFDDHQCKEGILFYKRRIVIPSDSPLRHKLLLELHATAIGGHVGVFEDIAMDFITCLQSFNGKTTIMTVVDRLTKYVHFIPLPSIFSTRTVAEAFVVDIIRLHDPPRSIQYLRCYVAEVPSKWVAMLPWVEFWYNTSYQTSADMTPFQALYGREPATVARYILGGSASELVDSYLLQWDEVLHILKNTLLKAQNRMKRLADKSRTDTFLEVGDWVYVKLKPFRQNTLRLQRDHKLGRYYFEPYQVLKRIGPVAYRLELPESTKIHFVFHISMLKRCVGTPDQQEGSNVVNETSVDWDATQDEHMGLPRKTARK</sequence>
<keyword evidence="6" id="KW-1185">Reference proteome</keyword>
<keyword evidence="1" id="KW-0511">Multifunctional enzyme</keyword>
<dbReference type="GO" id="GO:0003676">
    <property type="term" value="F:nucleic acid binding"/>
    <property type="evidence" value="ECO:0007669"/>
    <property type="project" value="InterPro"/>
</dbReference>
<dbReference type="InterPro" id="IPR036397">
    <property type="entry name" value="RNaseH_sf"/>
</dbReference>
<evidence type="ECO:0000313" key="6">
    <source>
        <dbReference type="Proteomes" id="UP000004994"/>
    </source>
</evidence>
<dbReference type="FunFam" id="3.30.70.270:FF:000020">
    <property type="entry name" value="Transposon Tf2-6 polyprotein-like Protein"/>
    <property type="match status" value="1"/>
</dbReference>
<dbReference type="InterPro" id="IPR012337">
    <property type="entry name" value="RNaseH-like_sf"/>
</dbReference>
<dbReference type="Gramene" id="Solyc11g017476.1.1">
    <property type="protein sequence ID" value="Solyc11g017476.1.1"/>
    <property type="gene ID" value="Solyc11g017476.1"/>
</dbReference>
<dbReference type="InterPro" id="IPR050951">
    <property type="entry name" value="Retrovirus_Pol_polyprotein"/>
</dbReference>
<name>A0A3Q7IT83_SOLLC</name>
<dbReference type="PANTHER" id="PTHR37984">
    <property type="entry name" value="PROTEIN CBG26694"/>
    <property type="match status" value="1"/>
</dbReference>
<evidence type="ECO:0000259" key="3">
    <source>
        <dbReference type="Pfam" id="PF17919"/>
    </source>
</evidence>
<reference evidence="5" key="2">
    <citation type="submission" date="2019-01" db="UniProtKB">
        <authorList>
            <consortium name="EnsemblPlants"/>
        </authorList>
    </citation>
    <scope>IDENTIFICATION</scope>
    <source>
        <strain evidence="5">cv. Heinz 1706</strain>
    </source>
</reference>
<evidence type="ECO:0000259" key="4">
    <source>
        <dbReference type="Pfam" id="PF24626"/>
    </source>
</evidence>
<dbReference type="CDD" id="cd01647">
    <property type="entry name" value="RT_LTR"/>
    <property type="match status" value="1"/>
</dbReference>
<dbReference type="Pfam" id="PF00078">
    <property type="entry name" value="RVT_1"/>
    <property type="match status" value="1"/>
</dbReference>
<feature type="domain" description="Tf2-1-like SH3-like" evidence="4">
    <location>
        <begin position="597"/>
        <end position="662"/>
    </location>
</feature>
<dbReference type="STRING" id="4081.A0A3Q7IT83"/>
<dbReference type="SUPFAM" id="SSF53098">
    <property type="entry name" value="Ribonuclease H-like"/>
    <property type="match status" value="1"/>
</dbReference>
<evidence type="ECO:0000259" key="2">
    <source>
        <dbReference type="Pfam" id="PF00078"/>
    </source>
</evidence>
<dbReference type="InterPro" id="IPR043502">
    <property type="entry name" value="DNA/RNA_pol_sf"/>
</dbReference>
<organism evidence="5">
    <name type="scientific">Solanum lycopersicum</name>
    <name type="common">Tomato</name>
    <name type="synonym">Lycopersicon esculentum</name>
    <dbReference type="NCBI Taxonomy" id="4081"/>
    <lineage>
        <taxon>Eukaryota</taxon>
        <taxon>Viridiplantae</taxon>
        <taxon>Streptophyta</taxon>
        <taxon>Embryophyta</taxon>
        <taxon>Tracheophyta</taxon>
        <taxon>Spermatophyta</taxon>
        <taxon>Magnoliopsida</taxon>
        <taxon>eudicotyledons</taxon>
        <taxon>Gunneridae</taxon>
        <taxon>Pentapetalae</taxon>
        <taxon>asterids</taxon>
        <taxon>lamiids</taxon>
        <taxon>Solanales</taxon>
        <taxon>Solanaceae</taxon>
        <taxon>Solanoideae</taxon>
        <taxon>Solaneae</taxon>
        <taxon>Solanum</taxon>
        <taxon>Solanum subgen. Lycopersicon</taxon>
    </lineage>
</organism>
<dbReference type="AlphaFoldDB" id="A0A3Q7IT83"/>
<dbReference type="InterPro" id="IPR041577">
    <property type="entry name" value="RT_RNaseH_2"/>
</dbReference>
<dbReference type="Gene3D" id="3.10.10.10">
    <property type="entry name" value="HIV Type 1 Reverse Transcriptase, subunit A, domain 1"/>
    <property type="match status" value="1"/>
</dbReference>
<dbReference type="GO" id="GO:0003824">
    <property type="term" value="F:catalytic activity"/>
    <property type="evidence" value="ECO:0007669"/>
    <property type="project" value="UniProtKB-KW"/>
</dbReference>
<evidence type="ECO:0000313" key="5">
    <source>
        <dbReference type="EnsemblPlants" id="Solyc11g017476.1.1"/>
    </source>
</evidence>